<reference evidence="2 3" key="1">
    <citation type="submission" date="2015-04" db="EMBL/GenBank/DDBJ databases">
        <authorList>
            <person name="Syromyatnikov M.Y."/>
            <person name="Popov V.N."/>
        </authorList>
    </citation>
    <scope>NUCLEOTIDE SEQUENCE [LARGE SCALE GENOMIC DNA]</scope>
</reference>
<feature type="region of interest" description="Disordered" evidence="1">
    <location>
        <begin position="206"/>
        <end position="228"/>
    </location>
</feature>
<evidence type="ECO:0000313" key="2">
    <source>
        <dbReference type="EMBL" id="CRK99579.1"/>
    </source>
</evidence>
<sequence length="228" mass="26542">MFNSSINKPPAFPLHQPVVSDQLSYNWNIKNMPWKSLESGSNSVVLFNGINNVLVSQNQLTATTSGFNMHQHQPRIKRRSESEETIPTKQFISEEKMIAHLNSLHLSENFQQHNINSSETNETPEVDMERSYHVNLTPQELEQRLKRAQRITVCDEVRKNLKEEDEIIPKVLLNRVEEPCKALILWRPPEVIQQLVTFFDKKEEEDNANNDFDMNNDLNNNANMEMDL</sequence>
<evidence type="ECO:0000256" key="1">
    <source>
        <dbReference type="SAM" id="MobiDB-lite"/>
    </source>
</evidence>
<protein>
    <submittedName>
        <fullName evidence="2">CLUMA_CG012892, isoform A</fullName>
    </submittedName>
</protein>
<dbReference type="PANTHER" id="PTHR16246">
    <property type="entry name" value="HOST CELL FACTOR C1 REGULATOR 1"/>
    <property type="match status" value="1"/>
</dbReference>
<feature type="compositionally biased region" description="Low complexity" evidence="1">
    <location>
        <begin position="209"/>
        <end position="228"/>
    </location>
</feature>
<accession>A0A1J1IH82</accession>
<name>A0A1J1IH82_9DIPT</name>
<dbReference type="AlphaFoldDB" id="A0A1J1IH82"/>
<dbReference type="PANTHER" id="PTHR16246:SF2">
    <property type="entry name" value="HOST CELL FACTOR C1 REGULATOR 1"/>
    <property type="match status" value="1"/>
</dbReference>
<dbReference type="Proteomes" id="UP000183832">
    <property type="component" value="Unassembled WGS sequence"/>
</dbReference>
<proteinExistence type="predicted"/>
<dbReference type="EMBL" id="CVRI01000051">
    <property type="protein sequence ID" value="CRK99579.1"/>
    <property type="molecule type" value="Genomic_DNA"/>
</dbReference>
<gene>
    <name evidence="2" type="primary">putative AGAP001896-PA</name>
    <name evidence="2" type="ORF">CLUMA_CG012892</name>
</gene>
<evidence type="ECO:0000313" key="3">
    <source>
        <dbReference type="Proteomes" id="UP000183832"/>
    </source>
</evidence>
<dbReference type="InterPro" id="IPR029195">
    <property type="entry name" value="HCFC1R1"/>
</dbReference>
<dbReference type="OrthoDB" id="10022757at2759"/>
<organism evidence="2 3">
    <name type="scientific">Clunio marinus</name>
    <dbReference type="NCBI Taxonomy" id="568069"/>
    <lineage>
        <taxon>Eukaryota</taxon>
        <taxon>Metazoa</taxon>
        <taxon>Ecdysozoa</taxon>
        <taxon>Arthropoda</taxon>
        <taxon>Hexapoda</taxon>
        <taxon>Insecta</taxon>
        <taxon>Pterygota</taxon>
        <taxon>Neoptera</taxon>
        <taxon>Endopterygota</taxon>
        <taxon>Diptera</taxon>
        <taxon>Nematocera</taxon>
        <taxon>Chironomoidea</taxon>
        <taxon>Chironomidae</taxon>
        <taxon>Clunio</taxon>
    </lineage>
</organism>
<keyword evidence="3" id="KW-1185">Reference proteome</keyword>